<proteinExistence type="predicted"/>
<keyword evidence="2" id="KW-1185">Reference proteome</keyword>
<evidence type="ECO:0000313" key="1">
    <source>
        <dbReference type="EMBL" id="VEP17899.1"/>
    </source>
</evidence>
<protein>
    <submittedName>
        <fullName evidence="1">Uncharacterized protein</fullName>
    </submittedName>
</protein>
<accession>A0A563W2G5</accession>
<evidence type="ECO:0000313" key="2">
    <source>
        <dbReference type="Proteomes" id="UP000320055"/>
    </source>
</evidence>
<sequence>MESIRDSGLENEDCLIPLSEGLDNNLTLMDTKVAEEDENRYEGLHNAFYADFYRLKPIK</sequence>
<organism evidence="1 2">
    <name type="scientific">Hyella patelloides LEGE 07179</name>
    <dbReference type="NCBI Taxonomy" id="945734"/>
    <lineage>
        <taxon>Bacteria</taxon>
        <taxon>Bacillati</taxon>
        <taxon>Cyanobacteriota</taxon>
        <taxon>Cyanophyceae</taxon>
        <taxon>Pleurocapsales</taxon>
        <taxon>Hyellaceae</taxon>
        <taxon>Hyella</taxon>
    </lineage>
</organism>
<name>A0A563W2G5_9CYAN</name>
<gene>
    <name evidence="1" type="ORF">H1P_6560003</name>
</gene>
<reference evidence="1 2" key="1">
    <citation type="submission" date="2019-01" db="EMBL/GenBank/DDBJ databases">
        <authorList>
            <person name="Brito A."/>
        </authorList>
    </citation>
    <scope>NUCLEOTIDE SEQUENCE [LARGE SCALE GENOMIC DNA]</scope>
    <source>
        <strain evidence="1">1</strain>
    </source>
</reference>
<dbReference type="Proteomes" id="UP000320055">
    <property type="component" value="Unassembled WGS sequence"/>
</dbReference>
<dbReference type="EMBL" id="CAACVJ010000619">
    <property type="protein sequence ID" value="VEP17899.1"/>
    <property type="molecule type" value="Genomic_DNA"/>
</dbReference>
<dbReference type="AlphaFoldDB" id="A0A563W2G5"/>